<feature type="region of interest" description="Disordered" evidence="1">
    <location>
        <begin position="62"/>
        <end position="95"/>
    </location>
</feature>
<dbReference type="EMBL" id="JAGRRH010000009">
    <property type="protein sequence ID" value="KAG7364848.1"/>
    <property type="molecule type" value="Genomic_DNA"/>
</dbReference>
<organism evidence="3 4">
    <name type="scientific">Nitzschia inconspicua</name>
    <dbReference type="NCBI Taxonomy" id="303405"/>
    <lineage>
        <taxon>Eukaryota</taxon>
        <taxon>Sar</taxon>
        <taxon>Stramenopiles</taxon>
        <taxon>Ochrophyta</taxon>
        <taxon>Bacillariophyta</taxon>
        <taxon>Bacillariophyceae</taxon>
        <taxon>Bacillariophycidae</taxon>
        <taxon>Bacillariales</taxon>
        <taxon>Bacillariaceae</taxon>
        <taxon>Nitzschia</taxon>
    </lineage>
</organism>
<feature type="compositionally biased region" description="Basic and acidic residues" evidence="1">
    <location>
        <begin position="472"/>
        <end position="487"/>
    </location>
</feature>
<sequence length="1115" mass="118434">MKVLAISSWSLLVVLATAPFGDAFGNPSNRVLSGSNQIPVSSGSFLNGRYPGMARQPTLLFMEDGPKPPSLEPPEDLERPKVPVPLPPPTPKRNLTPEEEKLMVASAIGGLFVGGFLGGVVDLQNPDIDLYVSPVIPPAIGALSLSAFGFVAGGSDGSLGNIVRKSLGGTTIAVGNGIVAVIRNAADSAATAAKNKVKETADEIKAIPSNIQKAAVKKVEETKEEIIAIPGKIQEAARETASEIAEEIKATPGRVAESTKRAVEDAVDDTLDAVEEFVDDVKALPQKALSEVEEQINSLLGKDSAPRPPLAPPKEQKTPRRKERTPGPPKALPPIEEETKPLIPRIETLKIEPPRLELPNIEPPKIEVPKIVAPKIEVPKINLPKPPAVKPPPQKTAQTDSVPDNVKLKSGKKDIFFDEKTGRFFEGGKTPPVDAPKFEVPKLELPKLEVPTLSLPKVEPKSSPQKPQVDFASERKAAKLGEEKQKAQEAQQAAQEAAALKRKQEAEARAEEARQRKKEAERQKAEAAEKARQAAEERKRAQEQARQEKLEEQARAAELRQQQVEERRKQVEAIRQAQLEKNQKAKEARQSATLKAQRQQAVEKSLDASKSRTTRTTISLAGLFGLGSSDEDSSPTVPVPAGSKAPPGVPTINNWKQNPDGSITGKISGSANFAEDEAVTTSPVSKGASSGTVVMTSSGSRYYLGSKGGGFGFSFGASSPATAPAAVSQAVDPRAEARRIAEEKKASAQAAAEKRRQEAEERKAAAAAAAEERKAAADAQRRAAEERKAAAQAAAEEKRAAAAAAAEERKAAAEAQKRAAEERKAAAEAAAEEKRRAVEERQAAMAAAVEAKKRDAEERQAAMAAVAEEKRKAAEARRAAAIAAAERRKTPPTPSVESPPNGVPVIKSWKRRPDGGVSGRIYNSRSFSDGDFVETSPITRGELENGSVVATKSGSRYFLSAEPAVKNSNILAAIKDLAGAEPGATITLTRERKEKEAKAAQEAIEKARPRSTFSLFGLGFGDATDSPSPVPAPKPAPKQSIPNKVTPAPKTATAPRGVPTVSRWKKNGDGSITGVITGSKAFKDGERVTTSPIKNGTIAKNEVVITGSGSKYFLA</sequence>
<keyword evidence="2" id="KW-0732">Signal</keyword>
<feature type="compositionally biased region" description="Low complexity" evidence="1">
    <location>
        <begin position="488"/>
        <end position="498"/>
    </location>
</feature>
<feature type="signal peptide" evidence="2">
    <location>
        <begin position="1"/>
        <end position="23"/>
    </location>
</feature>
<feature type="compositionally biased region" description="Basic and acidic residues" evidence="1">
    <location>
        <begin position="733"/>
        <end position="842"/>
    </location>
</feature>
<accession>A0A9K3LN89</accession>
<feature type="region of interest" description="Disordered" evidence="1">
    <location>
        <begin position="298"/>
        <end position="346"/>
    </location>
</feature>
<name>A0A9K3LN89_9STRA</name>
<feature type="chain" id="PRO_5039888052" evidence="2">
    <location>
        <begin position="24"/>
        <end position="1115"/>
    </location>
</feature>
<feature type="compositionally biased region" description="Basic and acidic residues" evidence="1">
    <location>
        <begin position="436"/>
        <end position="447"/>
    </location>
</feature>
<evidence type="ECO:0000313" key="4">
    <source>
        <dbReference type="Proteomes" id="UP000693970"/>
    </source>
</evidence>
<feature type="compositionally biased region" description="Basic and acidic residues" evidence="1">
    <location>
        <begin position="502"/>
        <end position="572"/>
    </location>
</feature>
<gene>
    <name evidence="3" type="ORF">IV203_038051</name>
</gene>
<evidence type="ECO:0000256" key="1">
    <source>
        <dbReference type="SAM" id="MobiDB-lite"/>
    </source>
</evidence>
<reference evidence="3" key="1">
    <citation type="journal article" date="2021" name="Sci. Rep.">
        <title>Diploid genomic architecture of Nitzschia inconspicua, an elite biomass production diatom.</title>
        <authorList>
            <person name="Oliver A."/>
            <person name="Podell S."/>
            <person name="Pinowska A."/>
            <person name="Traller J.C."/>
            <person name="Smith S.R."/>
            <person name="McClure R."/>
            <person name="Beliaev A."/>
            <person name="Bohutskyi P."/>
            <person name="Hill E.A."/>
            <person name="Rabines A."/>
            <person name="Zheng H."/>
            <person name="Allen L.Z."/>
            <person name="Kuo A."/>
            <person name="Grigoriev I.V."/>
            <person name="Allen A.E."/>
            <person name="Hazlebeck D."/>
            <person name="Allen E.E."/>
        </authorList>
    </citation>
    <scope>NUCLEOTIDE SEQUENCE</scope>
    <source>
        <strain evidence="3">Hildebrandi</strain>
    </source>
</reference>
<comment type="caution">
    <text evidence="3">The sequence shown here is derived from an EMBL/GenBank/DDBJ whole genome shotgun (WGS) entry which is preliminary data.</text>
</comment>
<dbReference type="PANTHER" id="PTHR34491:SF74">
    <property type="entry name" value="DUF4456 DOMAIN-CONTAINING PROTEIN"/>
    <property type="match status" value="1"/>
</dbReference>
<feature type="compositionally biased region" description="Basic and acidic residues" evidence="1">
    <location>
        <begin position="867"/>
        <end position="878"/>
    </location>
</feature>
<evidence type="ECO:0000313" key="3">
    <source>
        <dbReference type="EMBL" id="KAG7364848.1"/>
    </source>
</evidence>
<feature type="compositionally biased region" description="Pro residues" evidence="1">
    <location>
        <begin position="384"/>
        <end position="394"/>
    </location>
</feature>
<dbReference type="OrthoDB" id="49439at2759"/>
<dbReference type="AlphaFoldDB" id="A0A9K3LN89"/>
<reference evidence="3" key="2">
    <citation type="submission" date="2021-04" db="EMBL/GenBank/DDBJ databases">
        <authorList>
            <person name="Podell S."/>
        </authorList>
    </citation>
    <scope>NUCLEOTIDE SEQUENCE</scope>
    <source>
        <strain evidence="3">Hildebrandi</strain>
    </source>
</reference>
<feature type="region of interest" description="Disordered" evidence="1">
    <location>
        <begin position="714"/>
        <end position="911"/>
    </location>
</feature>
<feature type="compositionally biased region" description="Pro residues" evidence="1">
    <location>
        <begin position="82"/>
        <end position="91"/>
    </location>
</feature>
<feature type="compositionally biased region" description="Polar residues" evidence="1">
    <location>
        <begin position="651"/>
        <end position="668"/>
    </location>
</feature>
<feature type="compositionally biased region" description="Low complexity" evidence="1">
    <location>
        <begin position="714"/>
        <end position="730"/>
    </location>
</feature>
<feature type="compositionally biased region" description="Basic and acidic residues" evidence="1">
    <location>
        <begin position="850"/>
        <end position="860"/>
    </location>
</feature>
<proteinExistence type="predicted"/>
<feature type="compositionally biased region" description="Basic and acidic residues" evidence="1">
    <location>
        <begin position="411"/>
        <end position="423"/>
    </location>
</feature>
<feature type="compositionally biased region" description="Polar residues" evidence="1">
    <location>
        <begin position="590"/>
        <end position="602"/>
    </location>
</feature>
<dbReference type="Proteomes" id="UP000693970">
    <property type="component" value="Unassembled WGS sequence"/>
</dbReference>
<evidence type="ECO:0000256" key="2">
    <source>
        <dbReference type="SAM" id="SignalP"/>
    </source>
</evidence>
<feature type="region of interest" description="Disordered" evidence="1">
    <location>
        <begin position="382"/>
        <end position="668"/>
    </location>
</feature>
<dbReference type="PANTHER" id="PTHR34491">
    <property type="entry name" value="A-TYPE INCLUSION PROTEIN, PUTATIVE-RELATED"/>
    <property type="match status" value="1"/>
</dbReference>
<feature type="region of interest" description="Disordered" evidence="1">
    <location>
        <begin position="1024"/>
        <end position="1066"/>
    </location>
</feature>
<protein>
    <submittedName>
        <fullName evidence="3">TRAPP trafficking subunit Trs65-domain containing protein</fullName>
    </submittedName>
</protein>
<keyword evidence="4" id="KW-1185">Reference proteome</keyword>